<feature type="chain" id="PRO_5030607531" evidence="8">
    <location>
        <begin position="25"/>
        <end position="381"/>
    </location>
</feature>
<evidence type="ECO:0000313" key="10">
    <source>
        <dbReference type="EMBL" id="MBB6178199.1"/>
    </source>
</evidence>
<evidence type="ECO:0000259" key="9">
    <source>
        <dbReference type="PROSITE" id="PS51007"/>
    </source>
</evidence>
<dbReference type="PANTHER" id="PTHR11961">
    <property type="entry name" value="CYTOCHROME C"/>
    <property type="match status" value="1"/>
</dbReference>
<protein>
    <submittedName>
        <fullName evidence="10">Cytochrome c</fullName>
    </submittedName>
</protein>
<gene>
    <name evidence="10" type="ORF">HNQ75_000142</name>
</gene>
<evidence type="ECO:0000256" key="5">
    <source>
        <dbReference type="ARBA" id="ARBA00023004"/>
    </source>
</evidence>
<dbReference type="RefSeq" id="WP_077549543.1">
    <property type="nucleotide sequence ID" value="NZ_JACHEJ010000001.1"/>
</dbReference>
<keyword evidence="3 6" id="KW-0479">Metal-binding</keyword>
<feature type="signal peptide" evidence="8">
    <location>
        <begin position="1"/>
        <end position="24"/>
    </location>
</feature>
<evidence type="ECO:0000256" key="6">
    <source>
        <dbReference type="PROSITE-ProRule" id="PRU00433"/>
    </source>
</evidence>
<keyword evidence="8" id="KW-0732">Signal</keyword>
<sequence>MSRSLKTIAVLGFAAFAGATSVLADDPEAGKKVFAKCAACHAVGEGAKNRVGPHLNDAIGRTGGAIEDYKYSKAMMEAGAGGLVWDEDNLKAYLANPRGLVKGTKMAFAGLKSEDDLSNVIAYLETFSEKQASAATPPETVTEPEAEAAEDVAEVTPSAAPQDASASVETPAGTEPGAGKHFKLGRAATPEEVAAWDIDVRPDGLGLPEGRGTVTHGMEIYDENCASCHGDFGEAVGRWPVLAGGQGTLQAERPEKTIGSYWPYLSTVYDYVRRAMPFGNARSLSDDDVYALTAYLLYLNDVVTDEEFELSKENFTEIQLPNEPNFIDDDRQEEPFYAEKKEPCMENCRPGKAEISMHAAILDVTPEDAGEDDQPAGGGID</sequence>
<evidence type="ECO:0000256" key="2">
    <source>
        <dbReference type="ARBA" id="ARBA00022617"/>
    </source>
</evidence>
<evidence type="ECO:0000256" key="7">
    <source>
        <dbReference type="SAM" id="MobiDB-lite"/>
    </source>
</evidence>
<feature type="region of interest" description="Disordered" evidence="7">
    <location>
        <begin position="131"/>
        <end position="182"/>
    </location>
</feature>
<dbReference type="EMBL" id="JACHEJ010000001">
    <property type="protein sequence ID" value="MBB6178199.1"/>
    <property type="molecule type" value="Genomic_DNA"/>
</dbReference>
<reference evidence="10 11" key="1">
    <citation type="submission" date="2020-08" db="EMBL/GenBank/DDBJ databases">
        <title>Genomic Encyclopedia of Type Strains, Phase IV (KMG-IV): sequencing the most valuable type-strain genomes for metagenomic binning, comparative biology and taxonomic classification.</title>
        <authorList>
            <person name="Goeker M."/>
        </authorList>
    </citation>
    <scope>NUCLEOTIDE SEQUENCE [LARGE SCALE GENOMIC DNA]</scope>
    <source>
        <strain evidence="10 11">DSM 102134</strain>
    </source>
</reference>
<accession>A0A7W9YUC5</accession>
<dbReference type="GO" id="GO:0020037">
    <property type="term" value="F:heme binding"/>
    <property type="evidence" value="ECO:0007669"/>
    <property type="project" value="InterPro"/>
</dbReference>
<keyword evidence="2 6" id="KW-0349">Heme</keyword>
<feature type="domain" description="Cytochrome c" evidence="9">
    <location>
        <begin position="212"/>
        <end position="300"/>
    </location>
</feature>
<keyword evidence="1" id="KW-0813">Transport</keyword>
<evidence type="ECO:0000256" key="3">
    <source>
        <dbReference type="ARBA" id="ARBA00022723"/>
    </source>
</evidence>
<dbReference type="Pfam" id="PF00034">
    <property type="entry name" value="Cytochrom_C"/>
    <property type="match status" value="2"/>
</dbReference>
<dbReference type="PRINTS" id="PR00604">
    <property type="entry name" value="CYTCHRMECIAB"/>
</dbReference>
<dbReference type="SUPFAM" id="SSF46626">
    <property type="entry name" value="Cytochrome c"/>
    <property type="match status" value="2"/>
</dbReference>
<keyword evidence="11" id="KW-1185">Reference proteome</keyword>
<dbReference type="InterPro" id="IPR002327">
    <property type="entry name" value="Cyt_c_1A/1B"/>
</dbReference>
<name>A0A7W9YUC5_9HYPH</name>
<dbReference type="GO" id="GO:0046872">
    <property type="term" value="F:metal ion binding"/>
    <property type="evidence" value="ECO:0007669"/>
    <property type="project" value="UniProtKB-KW"/>
</dbReference>
<dbReference type="PROSITE" id="PS51007">
    <property type="entry name" value="CYTC"/>
    <property type="match status" value="2"/>
</dbReference>
<keyword evidence="5 6" id="KW-0408">Iron</keyword>
<dbReference type="Gene3D" id="1.10.760.10">
    <property type="entry name" value="Cytochrome c-like domain"/>
    <property type="match status" value="2"/>
</dbReference>
<evidence type="ECO:0000256" key="4">
    <source>
        <dbReference type="ARBA" id="ARBA00022982"/>
    </source>
</evidence>
<organism evidence="10 11">
    <name type="scientific">Pseudorhizobium flavum</name>
    <dbReference type="NCBI Taxonomy" id="1335061"/>
    <lineage>
        <taxon>Bacteria</taxon>
        <taxon>Pseudomonadati</taxon>
        <taxon>Pseudomonadota</taxon>
        <taxon>Alphaproteobacteria</taxon>
        <taxon>Hyphomicrobiales</taxon>
        <taxon>Rhizobiaceae</taxon>
        <taxon>Rhizobium/Agrobacterium group</taxon>
        <taxon>Pseudorhizobium</taxon>
    </lineage>
</organism>
<feature type="compositionally biased region" description="Acidic residues" evidence="7">
    <location>
        <begin position="142"/>
        <end position="153"/>
    </location>
</feature>
<evidence type="ECO:0000256" key="8">
    <source>
        <dbReference type="SAM" id="SignalP"/>
    </source>
</evidence>
<dbReference type="InterPro" id="IPR036909">
    <property type="entry name" value="Cyt_c-like_dom_sf"/>
</dbReference>
<proteinExistence type="predicted"/>
<comment type="caution">
    <text evidence="10">The sequence shown here is derived from an EMBL/GenBank/DDBJ whole genome shotgun (WGS) entry which is preliminary data.</text>
</comment>
<dbReference type="GO" id="GO:0009055">
    <property type="term" value="F:electron transfer activity"/>
    <property type="evidence" value="ECO:0007669"/>
    <property type="project" value="InterPro"/>
</dbReference>
<evidence type="ECO:0000313" key="11">
    <source>
        <dbReference type="Proteomes" id="UP000535501"/>
    </source>
</evidence>
<keyword evidence="4" id="KW-0249">Electron transport</keyword>
<dbReference type="InterPro" id="IPR009056">
    <property type="entry name" value="Cyt_c-like_dom"/>
</dbReference>
<feature type="domain" description="Cytochrome c" evidence="9">
    <location>
        <begin position="25"/>
        <end position="128"/>
    </location>
</feature>
<dbReference type="AlphaFoldDB" id="A0A7W9YUC5"/>
<dbReference type="Proteomes" id="UP000535501">
    <property type="component" value="Unassembled WGS sequence"/>
</dbReference>
<evidence type="ECO:0000256" key="1">
    <source>
        <dbReference type="ARBA" id="ARBA00022448"/>
    </source>
</evidence>